<dbReference type="CDD" id="cd03674">
    <property type="entry name" value="NUDIX_Hydrolase"/>
    <property type="match status" value="1"/>
</dbReference>
<keyword evidence="5" id="KW-1185">Reference proteome</keyword>
<dbReference type="RefSeq" id="WP_191267764.1">
    <property type="nucleotide sequence ID" value="NZ_BMXJ01000001.1"/>
</dbReference>
<name>A0ABR9HNL3_9ACTN</name>
<reference evidence="4 5" key="1">
    <citation type="submission" date="2020-10" db="EMBL/GenBank/DDBJ databases">
        <title>Sequencing the genomes of 1000 actinobacteria strains.</title>
        <authorList>
            <person name="Klenk H.-P."/>
        </authorList>
    </citation>
    <scope>NUCLEOTIDE SEQUENCE [LARGE SCALE GENOMIC DNA]</scope>
    <source>
        <strain evidence="4 5">DSM 45157</strain>
    </source>
</reference>
<gene>
    <name evidence="4" type="ORF">H4W79_004826</name>
</gene>
<dbReference type="PROSITE" id="PS51462">
    <property type="entry name" value="NUDIX"/>
    <property type="match status" value="1"/>
</dbReference>
<evidence type="ECO:0000259" key="3">
    <source>
        <dbReference type="PROSITE" id="PS51462"/>
    </source>
</evidence>
<comment type="caution">
    <text evidence="4">The sequence shown here is derived from an EMBL/GenBank/DDBJ whole genome shotgun (WGS) entry which is preliminary data.</text>
</comment>
<protein>
    <submittedName>
        <fullName evidence="4">8-oxo-dGTP pyrophosphatase MutT (NUDIX family)</fullName>
    </submittedName>
</protein>
<organism evidence="4 5">
    <name type="scientific">Nocardiopsis terrae</name>
    <dbReference type="NCBI Taxonomy" id="372655"/>
    <lineage>
        <taxon>Bacteria</taxon>
        <taxon>Bacillati</taxon>
        <taxon>Actinomycetota</taxon>
        <taxon>Actinomycetes</taxon>
        <taxon>Streptosporangiales</taxon>
        <taxon>Nocardiopsidaceae</taxon>
        <taxon>Nocardiopsis</taxon>
    </lineage>
</organism>
<proteinExistence type="predicted"/>
<evidence type="ECO:0000256" key="2">
    <source>
        <dbReference type="ARBA" id="ARBA00022801"/>
    </source>
</evidence>
<dbReference type="InterPro" id="IPR000086">
    <property type="entry name" value="NUDIX_hydrolase_dom"/>
</dbReference>
<feature type="domain" description="Nudix hydrolase" evidence="3">
    <location>
        <begin position="47"/>
        <end position="186"/>
    </location>
</feature>
<evidence type="ECO:0000313" key="5">
    <source>
        <dbReference type="Proteomes" id="UP000598217"/>
    </source>
</evidence>
<evidence type="ECO:0000256" key="1">
    <source>
        <dbReference type="ARBA" id="ARBA00001946"/>
    </source>
</evidence>
<evidence type="ECO:0000313" key="4">
    <source>
        <dbReference type="EMBL" id="MBE1460612.1"/>
    </source>
</evidence>
<keyword evidence="2" id="KW-0378">Hydrolase</keyword>
<dbReference type="Gene3D" id="3.90.79.10">
    <property type="entry name" value="Nucleoside Triphosphate Pyrophosphohydrolase"/>
    <property type="match status" value="1"/>
</dbReference>
<dbReference type="EMBL" id="JADBDY010000001">
    <property type="protein sequence ID" value="MBE1460612.1"/>
    <property type="molecule type" value="Genomic_DNA"/>
</dbReference>
<dbReference type="SUPFAM" id="SSF55811">
    <property type="entry name" value="Nudix"/>
    <property type="match status" value="1"/>
</dbReference>
<dbReference type="InterPro" id="IPR015797">
    <property type="entry name" value="NUDIX_hydrolase-like_dom_sf"/>
</dbReference>
<dbReference type="PANTHER" id="PTHR43046:SF14">
    <property type="entry name" value="MUTT_NUDIX FAMILY PROTEIN"/>
    <property type="match status" value="1"/>
</dbReference>
<accession>A0ABR9HNL3</accession>
<sequence>MSIPNSHVRTVLDRYLDRFPEETEGTRLLRQVLEADHELSSRKEFRTGHATAGAVVLDQHDRALLIHHNALRTWLLPGGHLEPEDNDLQEAALRELSEETSLPPDEVTAVDALVPLDLDIHRIPENPAKGEPEHWHFDFRYLYRASGGEVSLQAEEVSDHAWRSPAELPSERLTDKVSQYLAATRTN</sequence>
<comment type="cofactor">
    <cofactor evidence="1">
        <name>Mg(2+)</name>
        <dbReference type="ChEBI" id="CHEBI:18420"/>
    </cofactor>
</comment>
<dbReference type="Proteomes" id="UP000598217">
    <property type="component" value="Unassembled WGS sequence"/>
</dbReference>
<dbReference type="Pfam" id="PF00293">
    <property type="entry name" value="NUDIX"/>
    <property type="match status" value="1"/>
</dbReference>
<dbReference type="PANTHER" id="PTHR43046">
    <property type="entry name" value="GDP-MANNOSE MANNOSYL HYDROLASE"/>
    <property type="match status" value="1"/>
</dbReference>